<organism evidence="1 2">
    <name type="scientific">Thermococcus barophilus</name>
    <dbReference type="NCBI Taxonomy" id="55802"/>
    <lineage>
        <taxon>Archaea</taxon>
        <taxon>Methanobacteriati</taxon>
        <taxon>Methanobacteriota</taxon>
        <taxon>Thermococci</taxon>
        <taxon>Thermococcales</taxon>
        <taxon>Thermococcaceae</taxon>
        <taxon>Thermococcus</taxon>
    </lineage>
</organism>
<name>A0A0S1X9J2_THEBA</name>
<evidence type="ECO:0000313" key="2">
    <source>
        <dbReference type="Proteomes" id="UP000066042"/>
    </source>
</evidence>
<dbReference type="AlphaFoldDB" id="A0A0S1X9J2"/>
<proteinExistence type="predicted"/>
<gene>
    <name evidence="1" type="ORF">TBCH5v1_0465</name>
</gene>
<dbReference type="EMBL" id="CP013050">
    <property type="protein sequence ID" value="ALM74433.1"/>
    <property type="molecule type" value="Genomic_DNA"/>
</dbReference>
<protein>
    <submittedName>
        <fullName evidence="1">Uncharacterized protein</fullName>
    </submittedName>
</protein>
<evidence type="ECO:0000313" key="1">
    <source>
        <dbReference type="EMBL" id="ALM74433.1"/>
    </source>
</evidence>
<dbReference type="STRING" id="55802.TBCH5v1_0465"/>
<accession>A0A0S1X9J2</accession>
<reference evidence="1 2" key="1">
    <citation type="journal article" date="2016" name="Genome Announc.">
        <title>Complete genome sequence of the hyperthermophilic and piezophilic archaeon Thermococcus barophilus Ch5, capable of growth at the expense of hydrogenogenesis from carbon monoxide and formate.</title>
        <authorList>
            <person name="Oger P."/>
            <person name="Sokolova T.G."/>
            <person name="Kozhevnikova D.A."/>
            <person name="Taranov E.A."/>
            <person name="Vannier P."/>
            <person name="Lee H.S."/>
            <person name="Kwon K.K."/>
            <person name="Kang S.G."/>
            <person name="Lee J.H."/>
            <person name="Bonch-Osmolovskaya E.A."/>
            <person name="Lebedinsky A.V."/>
        </authorList>
    </citation>
    <scope>NUCLEOTIDE SEQUENCE [LARGE SCALE GENOMIC DNA]</scope>
    <source>
        <strain evidence="2">Ch5</strain>
    </source>
</reference>
<dbReference type="PATRIC" id="fig|55802.8.peg.460"/>
<dbReference type="Proteomes" id="UP000066042">
    <property type="component" value="Chromosome"/>
</dbReference>
<sequence length="70" mass="8693">MSQFYCQCFEKFKTYLAKFEHFSFTFIKIYITKDTNVWRKTWKVIIVQQCIRFSNSKNKIKVLFPKVFYN</sequence>